<dbReference type="PANTHER" id="PTHR10434:SF11">
    <property type="entry name" value="1-ACYL-SN-GLYCEROL-3-PHOSPHATE ACYLTRANSFERASE"/>
    <property type="match status" value="1"/>
</dbReference>
<keyword evidence="2 4" id="KW-0012">Acyltransferase</keyword>
<feature type="domain" description="Phospholipid/glycerol acyltransferase" evidence="3">
    <location>
        <begin position="38"/>
        <end position="150"/>
    </location>
</feature>
<dbReference type="EMBL" id="JBHSFW010000001">
    <property type="protein sequence ID" value="MFC4617825.1"/>
    <property type="molecule type" value="Genomic_DNA"/>
</dbReference>
<keyword evidence="1" id="KW-0808">Transferase</keyword>
<dbReference type="InterPro" id="IPR002123">
    <property type="entry name" value="Plipid/glycerol_acylTrfase"/>
</dbReference>
<dbReference type="SMART" id="SM00563">
    <property type="entry name" value="PlsC"/>
    <property type="match status" value="1"/>
</dbReference>
<evidence type="ECO:0000313" key="4">
    <source>
        <dbReference type="EMBL" id="MFC4617825.1"/>
    </source>
</evidence>
<dbReference type="RefSeq" id="WP_376844847.1">
    <property type="nucleotide sequence ID" value="NZ_JBHSFW010000001.1"/>
</dbReference>
<comment type="caution">
    <text evidence="4">The sequence shown here is derived from an EMBL/GenBank/DDBJ whole genome shotgun (WGS) entry which is preliminary data.</text>
</comment>
<evidence type="ECO:0000259" key="3">
    <source>
        <dbReference type="SMART" id="SM00563"/>
    </source>
</evidence>
<evidence type="ECO:0000313" key="5">
    <source>
        <dbReference type="Proteomes" id="UP001596022"/>
    </source>
</evidence>
<reference evidence="5" key="1">
    <citation type="journal article" date="2019" name="Int. J. Syst. Evol. Microbiol.">
        <title>The Global Catalogue of Microorganisms (GCM) 10K type strain sequencing project: providing services to taxonomists for standard genome sequencing and annotation.</title>
        <authorList>
            <consortium name="The Broad Institute Genomics Platform"/>
            <consortium name="The Broad Institute Genome Sequencing Center for Infectious Disease"/>
            <person name="Wu L."/>
            <person name="Ma J."/>
        </authorList>
    </citation>
    <scope>NUCLEOTIDE SEQUENCE [LARGE SCALE GENOMIC DNA]</scope>
    <source>
        <strain evidence="5">CGMCC 1.16306</strain>
    </source>
</reference>
<sequence length="196" mass="21776">MSLYDFGRPLVGFFFKTFYRLEIVGRDNFNGIAEKEGILLCSNHVSNFDPPAIGYACPRPLSYMAKAELFKIPLLKQLIEALNAFPVHRGTSDRQAIKTSIRVLNEGGALIMFPEGRRSKDGKIGEAKPGIGLLALKTTAHIVPVAVVGRYRLFGKTKIIIGEPIDMTKMRENRGKPIDVANVIMDHIKRLAATHQ</sequence>
<evidence type="ECO:0000256" key="2">
    <source>
        <dbReference type="ARBA" id="ARBA00023315"/>
    </source>
</evidence>
<dbReference type="GO" id="GO:0016746">
    <property type="term" value="F:acyltransferase activity"/>
    <property type="evidence" value="ECO:0007669"/>
    <property type="project" value="UniProtKB-KW"/>
</dbReference>
<dbReference type="Pfam" id="PF01553">
    <property type="entry name" value="Acyltransferase"/>
    <property type="match status" value="1"/>
</dbReference>
<name>A0ABV9GMB3_9BACL</name>
<keyword evidence="5" id="KW-1185">Reference proteome</keyword>
<dbReference type="Proteomes" id="UP001596022">
    <property type="component" value="Unassembled WGS sequence"/>
</dbReference>
<dbReference type="SUPFAM" id="SSF69593">
    <property type="entry name" value="Glycerol-3-phosphate (1)-acyltransferase"/>
    <property type="match status" value="1"/>
</dbReference>
<proteinExistence type="predicted"/>
<gene>
    <name evidence="4" type="ORF">ACFO4N_03675</name>
</gene>
<organism evidence="4 5">
    <name type="scientific">Camelliibacillus cellulosilyticus</name>
    <dbReference type="NCBI Taxonomy" id="2174486"/>
    <lineage>
        <taxon>Bacteria</taxon>
        <taxon>Bacillati</taxon>
        <taxon>Bacillota</taxon>
        <taxon>Bacilli</taxon>
        <taxon>Bacillales</taxon>
        <taxon>Sporolactobacillaceae</taxon>
        <taxon>Camelliibacillus</taxon>
    </lineage>
</organism>
<accession>A0ABV9GMB3</accession>
<dbReference type="CDD" id="cd07989">
    <property type="entry name" value="LPLAT_AGPAT-like"/>
    <property type="match status" value="1"/>
</dbReference>
<evidence type="ECO:0000256" key="1">
    <source>
        <dbReference type="ARBA" id="ARBA00022679"/>
    </source>
</evidence>
<protein>
    <submittedName>
        <fullName evidence="4">Lysophospholipid acyltransferase family protein</fullName>
    </submittedName>
</protein>
<dbReference type="PANTHER" id="PTHR10434">
    <property type="entry name" value="1-ACYL-SN-GLYCEROL-3-PHOSPHATE ACYLTRANSFERASE"/>
    <property type="match status" value="1"/>
</dbReference>